<evidence type="ECO:0000256" key="2">
    <source>
        <dbReference type="SAM" id="Coils"/>
    </source>
</evidence>
<keyword evidence="1" id="KW-0677">Repeat</keyword>
<gene>
    <name evidence="4" type="ORF">L596_011564</name>
</gene>
<dbReference type="AlphaFoldDB" id="A0A4V6A4I6"/>
<accession>A0A4V6A4I6</accession>
<feature type="coiled-coil region" evidence="2">
    <location>
        <begin position="101"/>
        <end position="128"/>
    </location>
</feature>
<evidence type="ECO:0000313" key="4">
    <source>
        <dbReference type="EMBL" id="TKR87105.1"/>
    </source>
</evidence>
<evidence type="ECO:0000256" key="3">
    <source>
        <dbReference type="SAM" id="MobiDB-lite"/>
    </source>
</evidence>
<dbReference type="STRING" id="34508.A0A4V6A4I6"/>
<organism evidence="4 5">
    <name type="scientific">Steinernema carpocapsae</name>
    <name type="common">Entomopathogenic nematode</name>
    <dbReference type="NCBI Taxonomy" id="34508"/>
    <lineage>
        <taxon>Eukaryota</taxon>
        <taxon>Metazoa</taxon>
        <taxon>Ecdysozoa</taxon>
        <taxon>Nematoda</taxon>
        <taxon>Chromadorea</taxon>
        <taxon>Rhabditida</taxon>
        <taxon>Tylenchina</taxon>
        <taxon>Panagrolaimomorpha</taxon>
        <taxon>Strongyloidoidea</taxon>
        <taxon>Steinernematidae</taxon>
        <taxon>Steinernema</taxon>
    </lineage>
</organism>
<evidence type="ECO:0000256" key="1">
    <source>
        <dbReference type="ARBA" id="ARBA00022737"/>
    </source>
</evidence>
<name>A0A4V6A4I6_STECR</name>
<protein>
    <submittedName>
        <fullName evidence="4">Uncharacterized protein</fullName>
    </submittedName>
</protein>
<reference evidence="4 5" key="2">
    <citation type="journal article" date="2019" name="G3 (Bethesda)">
        <title>Hybrid Assembly of the Genome of the Entomopathogenic Nematode Steinernema carpocapsae Identifies the X-Chromosome.</title>
        <authorList>
            <person name="Serra L."/>
            <person name="Macchietto M."/>
            <person name="Macias-Munoz A."/>
            <person name="McGill C.J."/>
            <person name="Rodriguez I.M."/>
            <person name="Rodriguez B."/>
            <person name="Murad R."/>
            <person name="Mortazavi A."/>
        </authorList>
    </citation>
    <scope>NUCLEOTIDE SEQUENCE [LARGE SCALE GENOMIC DNA]</scope>
    <source>
        <strain evidence="4 5">ALL</strain>
    </source>
</reference>
<proteinExistence type="predicted"/>
<dbReference type="EMBL" id="AZBU02000003">
    <property type="protein sequence ID" value="TKR87105.1"/>
    <property type="molecule type" value="Genomic_DNA"/>
</dbReference>
<keyword evidence="2" id="KW-0175">Coiled coil</keyword>
<evidence type="ECO:0000313" key="5">
    <source>
        <dbReference type="Proteomes" id="UP000298663"/>
    </source>
</evidence>
<comment type="caution">
    <text evidence="4">The sequence shown here is derived from an EMBL/GenBank/DDBJ whole genome shotgun (WGS) entry which is preliminary data.</text>
</comment>
<feature type="region of interest" description="Disordered" evidence="3">
    <location>
        <begin position="62"/>
        <end position="92"/>
    </location>
</feature>
<feature type="compositionally biased region" description="Low complexity" evidence="3">
    <location>
        <begin position="73"/>
        <end position="86"/>
    </location>
</feature>
<dbReference type="Proteomes" id="UP000298663">
    <property type="component" value="Unassembled WGS sequence"/>
</dbReference>
<dbReference type="PANTHER" id="PTHR22903:SF8">
    <property type="entry name" value="MAX-1A"/>
    <property type="match status" value="1"/>
</dbReference>
<keyword evidence="5" id="KW-1185">Reference proteome</keyword>
<reference evidence="4 5" key="1">
    <citation type="journal article" date="2015" name="Genome Biol.">
        <title>Comparative genomics of Steinernema reveals deeply conserved gene regulatory networks.</title>
        <authorList>
            <person name="Dillman A.R."/>
            <person name="Macchietto M."/>
            <person name="Porter C.F."/>
            <person name="Rogers A."/>
            <person name="Williams B."/>
            <person name="Antoshechkin I."/>
            <person name="Lee M.M."/>
            <person name="Goodwin Z."/>
            <person name="Lu X."/>
            <person name="Lewis E.E."/>
            <person name="Goodrich-Blair H."/>
            <person name="Stock S.P."/>
            <person name="Adams B.J."/>
            <person name="Sternberg P.W."/>
            <person name="Mortazavi A."/>
        </authorList>
    </citation>
    <scope>NUCLEOTIDE SEQUENCE [LARGE SCALE GENOMIC DNA]</scope>
    <source>
        <strain evidence="4 5">ALL</strain>
    </source>
</reference>
<sequence length="160" mass="17493">MTLRSCPRPGIQPISGILASSEDRRVARATAHLASSFEINCVRAPDAMENWGCGDSGASSIHEPPGCLGMQHSSPSSSNAESPTSPGFANDLVSEKSAKIKRWVKNRLQELEEQNERLRAQNLKCSTQLKALTSCADKNRHWRKSNLFSHSISVSRSTSE</sequence>
<dbReference type="PANTHER" id="PTHR22903">
    <property type="entry name" value="PLEKHH PROTEIN"/>
    <property type="match status" value="1"/>
</dbReference>